<sequence length="76" mass="8840">MPYLTEITYHRVKGLLNQSPSTLIVVQMRRILLLAVLYGVNILTPVLYTTEHSTDDEAALYYYGWYLILNYILISD</sequence>
<evidence type="ECO:0000313" key="2">
    <source>
        <dbReference type="EMBL" id="OJJ49136.1"/>
    </source>
</evidence>
<name>A0A1L9SPU2_9EURO</name>
<accession>A0A1L9SPU2</accession>
<dbReference type="GeneID" id="34611124"/>
<keyword evidence="1" id="KW-1133">Transmembrane helix</keyword>
<keyword evidence="1" id="KW-0812">Transmembrane</keyword>
<keyword evidence="1" id="KW-0472">Membrane</keyword>
<proteinExistence type="predicted"/>
<dbReference type="RefSeq" id="XP_022583646.1">
    <property type="nucleotide sequence ID" value="XM_022724659.1"/>
</dbReference>
<evidence type="ECO:0000256" key="1">
    <source>
        <dbReference type="SAM" id="Phobius"/>
    </source>
</evidence>
<feature type="transmembrane region" description="Helical" evidence="1">
    <location>
        <begin position="60"/>
        <end position="75"/>
    </location>
</feature>
<protein>
    <submittedName>
        <fullName evidence="2">Uncharacterized protein</fullName>
    </submittedName>
</protein>
<dbReference type="Proteomes" id="UP000184188">
    <property type="component" value="Unassembled WGS sequence"/>
</dbReference>
<evidence type="ECO:0000313" key="3">
    <source>
        <dbReference type="Proteomes" id="UP000184188"/>
    </source>
</evidence>
<reference evidence="3" key="1">
    <citation type="journal article" date="2017" name="Genome Biol.">
        <title>Comparative genomics reveals high biological diversity and specific adaptations in the industrially and medically important fungal genus Aspergillus.</title>
        <authorList>
            <person name="de Vries R.P."/>
            <person name="Riley R."/>
            <person name="Wiebenga A."/>
            <person name="Aguilar-Osorio G."/>
            <person name="Amillis S."/>
            <person name="Uchima C.A."/>
            <person name="Anderluh G."/>
            <person name="Asadollahi M."/>
            <person name="Askin M."/>
            <person name="Barry K."/>
            <person name="Battaglia E."/>
            <person name="Bayram O."/>
            <person name="Benocci T."/>
            <person name="Braus-Stromeyer S.A."/>
            <person name="Caldana C."/>
            <person name="Canovas D."/>
            <person name="Cerqueira G.C."/>
            <person name="Chen F."/>
            <person name="Chen W."/>
            <person name="Choi C."/>
            <person name="Clum A."/>
            <person name="Dos Santos R.A."/>
            <person name="Damasio A.R."/>
            <person name="Diallinas G."/>
            <person name="Emri T."/>
            <person name="Fekete E."/>
            <person name="Flipphi M."/>
            <person name="Freyberg S."/>
            <person name="Gallo A."/>
            <person name="Gournas C."/>
            <person name="Habgood R."/>
            <person name="Hainaut M."/>
            <person name="Harispe M.L."/>
            <person name="Henrissat B."/>
            <person name="Hilden K.S."/>
            <person name="Hope R."/>
            <person name="Hossain A."/>
            <person name="Karabika E."/>
            <person name="Karaffa L."/>
            <person name="Karanyi Z."/>
            <person name="Krasevec N."/>
            <person name="Kuo A."/>
            <person name="Kusch H."/>
            <person name="LaButti K."/>
            <person name="Lagendijk E.L."/>
            <person name="Lapidus A."/>
            <person name="Levasseur A."/>
            <person name="Lindquist E."/>
            <person name="Lipzen A."/>
            <person name="Logrieco A.F."/>
            <person name="MacCabe A."/>
            <person name="Maekelae M.R."/>
            <person name="Malavazi I."/>
            <person name="Melin P."/>
            <person name="Meyer V."/>
            <person name="Mielnichuk N."/>
            <person name="Miskei M."/>
            <person name="Molnar A.P."/>
            <person name="Mule G."/>
            <person name="Ngan C.Y."/>
            <person name="Orejas M."/>
            <person name="Orosz E."/>
            <person name="Ouedraogo J.P."/>
            <person name="Overkamp K.M."/>
            <person name="Park H.-S."/>
            <person name="Perrone G."/>
            <person name="Piumi F."/>
            <person name="Punt P.J."/>
            <person name="Ram A.F."/>
            <person name="Ramon A."/>
            <person name="Rauscher S."/>
            <person name="Record E."/>
            <person name="Riano-Pachon D.M."/>
            <person name="Robert V."/>
            <person name="Roehrig J."/>
            <person name="Ruller R."/>
            <person name="Salamov A."/>
            <person name="Salih N.S."/>
            <person name="Samson R.A."/>
            <person name="Sandor E."/>
            <person name="Sanguinetti M."/>
            <person name="Schuetze T."/>
            <person name="Sepcic K."/>
            <person name="Shelest E."/>
            <person name="Sherlock G."/>
            <person name="Sophianopoulou V."/>
            <person name="Squina F.M."/>
            <person name="Sun H."/>
            <person name="Susca A."/>
            <person name="Todd R.B."/>
            <person name="Tsang A."/>
            <person name="Unkles S.E."/>
            <person name="van de Wiele N."/>
            <person name="van Rossen-Uffink D."/>
            <person name="Oliveira J.V."/>
            <person name="Vesth T.C."/>
            <person name="Visser J."/>
            <person name="Yu J.-H."/>
            <person name="Zhou M."/>
            <person name="Andersen M.R."/>
            <person name="Archer D.B."/>
            <person name="Baker S.E."/>
            <person name="Benoit I."/>
            <person name="Brakhage A.A."/>
            <person name="Braus G.H."/>
            <person name="Fischer R."/>
            <person name="Frisvad J.C."/>
            <person name="Goldman G.H."/>
            <person name="Houbraken J."/>
            <person name="Oakley B."/>
            <person name="Pocsi I."/>
            <person name="Scazzocchio C."/>
            <person name="Seiboth B."/>
            <person name="vanKuyk P.A."/>
            <person name="Wortman J."/>
            <person name="Dyer P.S."/>
            <person name="Grigoriev I.V."/>
        </authorList>
    </citation>
    <scope>NUCLEOTIDE SEQUENCE [LARGE SCALE GENOMIC DNA]</scope>
    <source>
        <strain evidence="3">CBS 506.65</strain>
    </source>
</reference>
<feature type="transmembrane region" description="Helical" evidence="1">
    <location>
        <begin position="31"/>
        <end position="48"/>
    </location>
</feature>
<dbReference type="AlphaFoldDB" id="A0A1L9SPU2"/>
<gene>
    <name evidence="2" type="ORF">ASPZODRAFT_1403660</name>
</gene>
<dbReference type="EMBL" id="KV878338">
    <property type="protein sequence ID" value="OJJ49136.1"/>
    <property type="molecule type" value="Genomic_DNA"/>
</dbReference>
<organism evidence="2 3">
    <name type="scientific">Penicilliopsis zonata CBS 506.65</name>
    <dbReference type="NCBI Taxonomy" id="1073090"/>
    <lineage>
        <taxon>Eukaryota</taxon>
        <taxon>Fungi</taxon>
        <taxon>Dikarya</taxon>
        <taxon>Ascomycota</taxon>
        <taxon>Pezizomycotina</taxon>
        <taxon>Eurotiomycetes</taxon>
        <taxon>Eurotiomycetidae</taxon>
        <taxon>Eurotiales</taxon>
        <taxon>Aspergillaceae</taxon>
        <taxon>Penicilliopsis</taxon>
    </lineage>
</organism>
<keyword evidence="3" id="KW-1185">Reference proteome</keyword>
<dbReference type="VEuPathDB" id="FungiDB:ASPZODRAFT_1403660"/>